<evidence type="ECO:0008006" key="3">
    <source>
        <dbReference type="Google" id="ProtNLM"/>
    </source>
</evidence>
<dbReference type="AlphaFoldDB" id="A0A919S1Y8"/>
<gene>
    <name evidence="1" type="ORF">CPJCM30710_32930</name>
</gene>
<sequence length="454" mass="52728">MTIRQSLNKILADKNFQLLEDRLNQESIFHILNVQKREVTHSAFVAWLLNPSASHGMNFKPLKSFLLQACGLTMEAVKNQYISSNHEFIDIIALDKIDFNMVQVQTEFALNNKRRMDILGSITQNDEDRVPILIIEYKVEAKETNQQTKEYSSWAKKQPKYLGKYDPIHIYLVPDNNDESEPADPFVIMDYDEFNKWLIHLNNFEKTSQAEFLISEFRSCLRKQEYMMDEKIERLIENIKDSNRDEISMLSEAKYNDLDVEVKNSIRIHQKGLERLEVFMPNKASKGTSEFIKFVKHSIGEKISKEQWKFNSTSGCLAAKNMNFSIKLKSLNEELSKIYLQFWMERPSNERGILKLEIAGGGSQLKETRVKLANSLREYLNKVDGVEQGREGSGIVIYRALNFPGVKSLEDDTEENVIKFKECLIQAINSIIEAASEEKLNRWMDNELQKNINI</sequence>
<dbReference type="EMBL" id="BOPZ01000047">
    <property type="protein sequence ID" value="GIM30627.1"/>
    <property type="molecule type" value="Genomic_DNA"/>
</dbReference>
<dbReference type="InterPro" id="IPR029470">
    <property type="entry name" value="PDDEXK_4"/>
</dbReference>
<name>A0A919S1Y8_9CLOT</name>
<evidence type="ECO:0000313" key="1">
    <source>
        <dbReference type="EMBL" id="GIM30627.1"/>
    </source>
</evidence>
<accession>A0A919S1Y8</accession>
<comment type="caution">
    <text evidence="1">The sequence shown here is derived from an EMBL/GenBank/DDBJ whole genome shotgun (WGS) entry which is preliminary data.</text>
</comment>
<evidence type="ECO:0000313" key="2">
    <source>
        <dbReference type="Proteomes" id="UP000679179"/>
    </source>
</evidence>
<proteinExistence type="predicted"/>
<dbReference type="Pfam" id="PF14281">
    <property type="entry name" value="PDDEXK_4"/>
    <property type="match status" value="1"/>
</dbReference>
<organism evidence="1 2">
    <name type="scientific">Clostridium polyendosporum</name>
    <dbReference type="NCBI Taxonomy" id="69208"/>
    <lineage>
        <taxon>Bacteria</taxon>
        <taxon>Bacillati</taxon>
        <taxon>Bacillota</taxon>
        <taxon>Clostridia</taxon>
        <taxon>Eubacteriales</taxon>
        <taxon>Clostridiaceae</taxon>
        <taxon>Clostridium</taxon>
    </lineage>
</organism>
<protein>
    <recommendedName>
        <fullName evidence="3">PD-(D/E)XK nuclease superfamily protein</fullName>
    </recommendedName>
</protein>
<dbReference type="RefSeq" id="WP_212905294.1">
    <property type="nucleotide sequence ID" value="NZ_BOPZ01000047.1"/>
</dbReference>
<dbReference type="Proteomes" id="UP000679179">
    <property type="component" value="Unassembled WGS sequence"/>
</dbReference>
<reference evidence="1" key="1">
    <citation type="submission" date="2021-03" db="EMBL/GenBank/DDBJ databases">
        <title>Taxonomic study of Clostridium polyendosporum from meadow-gley soil under rice.</title>
        <authorList>
            <person name="Kobayashi H."/>
            <person name="Tanizawa Y."/>
            <person name="Yagura M."/>
        </authorList>
    </citation>
    <scope>NUCLEOTIDE SEQUENCE</scope>
    <source>
        <strain evidence="1">JCM 30710</strain>
    </source>
</reference>
<keyword evidence="2" id="KW-1185">Reference proteome</keyword>